<dbReference type="GO" id="GO:0007156">
    <property type="term" value="P:homophilic cell adhesion via plasma membrane adhesion molecules"/>
    <property type="evidence" value="ECO:0007669"/>
    <property type="project" value="InterPro"/>
</dbReference>
<dbReference type="InterPro" id="IPR006558">
    <property type="entry name" value="LamG-like"/>
</dbReference>
<sequence>MFKSKRSSAKRLNYQVNQHLHHTLCMGEHSKTKAINKFSQPLFVVKTLMLSSLCALSFNSYARVDIQSTAPVTACTQVGGNFSGSNCQINVADINALLSAGTDVTVKSTGANEEVYIANAVDIVKSGGADATFTIAATGHVNASGEGNGSITSTVGALNVVLRARVGGADNHGVQVPEITTNGGHLWVGGGGTDQTWNGLTVGHEPARKIGFQVTGNAIDLYKDIDTSSATGGGDVYLWGGANNTGGEGIHGWPGFNSITTNTGSVTLRGRRFTWNMPMNLTVKGDFTWWSDGGTLTTDTGNMNLGGPAYSDLFKFNTPPRNFNYGGPNNVHTFVHNYDNNLPGIDGLEVTGGFNIYADRIEINKPLISLGTSAGDMLLQARFAGTAGTDPLIINSDILKTGGATSTLTLRANSDIEVKDTGKIQATNSALNVVFWSDFMNTNRGGVAIRGPVDTNGGHVWIGGSSTDDSSGTVNQIWNGINVGDGPAVGSGNGTHSPVDFEDGITTNGGDIFIWASDTFASGGQRGLGLDGSSSLAPSYNYLDAGTGDITIIADEIEGYNNASHELQITTTGKLTLAPYNNAFIADFDWTGTTANPDYLTQIPGNTHSNNIRLKNVANMGGLVIGEYLGTGIATDTGYNFTNTSNITVTDPITVNGPIGLYGGTVTLANNLLSSASTGGDITLHGDTAVVQNAGISVTSSSTSSGGDVLYQSDTITFNAGQQISTYGTVTFEPLNANFIADFSNQNAGLVNTATGLTIGKSSNDSNVLIEEAINIDGFVTIWGGTIVQNMPVTANGDVNYTVIKNDHLDGVDAIALNTPLDAGLGDITLTSESGDIVIDANLLTTSTSVPAITISAGDSFAGGVESGGDIVYRSGQIATGVGGGIELYTGNYYDSTGVAALIAGQFGGLFYNSDGTGLTYSSNYNAIYREDISPKSQSLEFDGIDDIVSMSVANYGSTFTQEAWVFIPASSQNSTEKMIFGDVDGSSQTPSLFHNNLAVIAKLSGQTVTTGDSLIANEWNHIAGTYDGSTYRLYVNGVEEMTGSFAVTVYNTSTLNIGGNTVAAPFFEGNVDELRIWNTALSPENIRKTMMRSVPINDTSLVAYYNFDQIEGTTLFDLTSGSNHGTLTGMDDTDWVISGAFNTWRGLDDNWANTDNWSQYTLPAPSDNVGIYAAAPTAPIITSTPTVNHMVIDQGVAATITSDVNIGGHLFLNSDIDINGNTLTFDDNATLYELDGKFSDSLETGKLTTTRTLSNITDDNVAGLGATLTTAANMGSTVVTRTHKNLTNATATIRQFDITPTTNAGLNATLAFNYYDTELNGITESTLTLYKSIDSQATWTKQPTATLSTANNKLTLTGVDGFSSWTAANNVAPVISSLDNATVEENQTSAIDVDAIDDPTLTFSFGGGVDDTKFNIDPASGVVTFKAAPNFESPIDSGINNVYDIIVSVTDGTYSDSQAINITVTDVNDNPVITSNGGLATAAVSVAENTTAVTTATSTDEDLDTITYTLSGTDAAAFTIDPATGVLTFAIAPDFETPTDIGGNNIYDVIVTATDNGTPILTDSQAIAVTVIDVNDAPVITSAATTTVNENQTAAIDVNATDADGDTLTYSLSGTDSALFNIDVNTGIVTFKAAPNFESPGDNGGNNVYDIIVTANDGSLDDVQSIAITVADVNDAPVMISASSVSLLENDVNAIDVNASDEDGHSLTYTLSGTDAALFNINSATGEVTFKVAPDYETPLDSGANNTYDITVTAADSGTPSLNVVQNISITITDIDENIDSDGDGVPDYQEGLEGTDPNDPTSVKDTDGDGVPDYKEIQDGTDPNDKTDFKDSDGDGVPDHQEGLDGTDPNDPTSVKDTDGDGVPDYQENIDGTDPTDPTSFLDTDGDGVPDYQEKIDGTDPTDPTSFLDTDGDGVPDYQEKIDGTDPTDPTSFLDTDGDGVPDYQEKIDGTDPTDPTSFLDTDGDGVPDYQEKIDGTDPTDPTSFLDTDGDGVPDYQEKIDGTDPTDPTSFLDTDGDGVPDYQEKIDGTDPTDPTSFLDTDGDGVPDYQEKIDGTDPTDPTSFLDTDGDGVPDYQENIDGTDPLDPTDFKDTDGDGVPDYQEIVDGTDPLDENSFKDSDNDGIPDYQEIIEGTDPNDEFNFKDTDGDGVPDYIEIIEGTDPNNGADYIDSDGDGVSDYTELHPGPNDAPVAVADPTYSLIEGDTVVGASVLSNDYDLDGNDMTAVLVNDVTHGTLALNSDGTFTYVHDGGESSTDSFIYQATDGVANSNTIVVVFTITNTNDAPVATDDVATTDEDVSVTIDILANDIDEEFGIVASNVMIMQQPSHGQLSISPTSGSVYYTPDADYNGTDTFSYKVADNANAESNIAVVDITISPVNDIPVGVNDTIQTDEDVSFTVDLLANDTDVDGDELDPSSVVIVQQPAHALSVDVIDGKLTYIPEKNYVGKDFIQYQVSDKNGEVSNVTTVFISVLGINDAPVAVDDSSSTLEDTAVVIDILQNDTDIEDGQVAVDSVVITQQPLNGVVTIDTTTGLVTYTPNQDFNGSDSFSYIVSDNGSATESAVFSNIATVSLTISAVDDAPVANDDDITMLEDEQSKLINILGNDVDVDSMLDVASVTIVNTPAFGSITLDSSSGVVTYTANANYNGYDTFTYKVSDSTGLESNMATVSLSIMPINDAPIANAASYTLNEDSRVQFTLTGSDIEGATLTYTLVSQPANGVLTGTAPRLTYVPNPGFDGQDSFIFTVNDGEVDSDPVEVTFTVLNTNDAPTAVSMNFVTDEDVSLPLTLIGNDDDGDALTYSIEGQPLNGTLEGNAPNLIYVPNADYNGSDRFSFRVNDGEYDSAIAFVDIVINGIPEPINIVDDEFTIPGNVGITLNVLDNDNDPEGNSLSVTSATATTGEVDIINGELVFTPPAGFSGTVIVNYVASNGLGSFDSAQVIINVEPNPDGPVIIPPGTVWVDAQALYTKVDLGVATAVDRFGHPLPVSLVDNVNYFEPGQNYALWRAVDDDGNVTVVKQQVNVRPLVSLGKDTAVIEDSQAKLSVYLNGMSPIYPLDIPYTISGTSDGNDHTLTSGIITVTKGNSANISFDILADMQMENDESLIVTLSSEVNRGNNFDQVFTISEGNIAPTVKLTARQDGVSRMTVAKDQGDVVIYSQVRDQNKQDSHTYEWKVTRGEAMDVDSLFTSYTIDPSQLNTGVYVITLEVEDNGVTPLSSSASVYINVVETLTELSDNGDADGDLLSDANEGYADSNNNGIPDYLDSHDECNVILGISNEQDSFLVEGEPGSCLQVGFFGLISSNAAAGLTDSNINSLADELPEDLEATNHSGIYDITVKDLPTIGQTYHIVIPQTKVIPDGALYRKYHPQLGWIDFVEDSMNTVQSALGDNGFCPPPGGSQWVDGLMPGYWCVQLGIQDGGPNDDDGVANGQIVDPSGVAIPVSDNVSPQAQNDIVTVKENTSTNIEVLNNDVDSDGDSIRILSAAANLGQVVIEQDGSITYTPPMNFIGNDVIIYSISDGQGGIATAKVSVVVEPKVAIIVDETITTEGGGKGGSLGFISLFGLMLLSLFRTRTPNTMMKLMSIPLVLLAVSPLTTKQAHADDSFDHWYVGAELGVVDYAYTAMDIDKQFVAANFNAHVTDIDTQDTAGNLFFGYRFTKGWYLEAGYKDAGRVTIDISGTYINPSAFFDAIEEVHPESGKGYYASLGYNIYFNDRFSLGLQAGYFIWEGHFNTYSSELLRGYDEINGEDLFYGANLQYDFTPNWSITLNWEQIDFEANNANLYTLGFKYHF</sequence>
<evidence type="ECO:0000256" key="4">
    <source>
        <dbReference type="ARBA" id="ARBA00022837"/>
    </source>
</evidence>
<dbReference type="NCBIfam" id="NF012211">
    <property type="entry name" value="tand_rpt_95"/>
    <property type="match status" value="9"/>
</dbReference>
<dbReference type="SUPFAM" id="SSF56925">
    <property type="entry name" value="OMPA-like"/>
    <property type="match status" value="1"/>
</dbReference>
<keyword evidence="4" id="KW-0106">Calcium</keyword>
<dbReference type="NCBIfam" id="TIGR01965">
    <property type="entry name" value="VCBS_repeat"/>
    <property type="match status" value="1"/>
</dbReference>
<dbReference type="GO" id="GO:0009279">
    <property type="term" value="C:cell outer membrane"/>
    <property type="evidence" value="ECO:0007669"/>
    <property type="project" value="InterPro"/>
</dbReference>
<dbReference type="Gene3D" id="2.60.40.3440">
    <property type="match status" value="6"/>
</dbReference>
<dbReference type="InterPro" id="IPR027385">
    <property type="entry name" value="Beta-barrel_OMP"/>
</dbReference>
<evidence type="ECO:0000256" key="2">
    <source>
        <dbReference type="ARBA" id="ARBA00022525"/>
    </source>
</evidence>
<feature type="domain" description="Cadherin" evidence="7">
    <location>
        <begin position="1680"/>
        <end position="1790"/>
    </location>
</feature>
<dbReference type="PANTHER" id="PTHR34720">
    <property type="entry name" value="MICROCYSTIN DEPENDENT PROTEIN"/>
    <property type="match status" value="1"/>
</dbReference>
<dbReference type="SUPFAM" id="SSF141072">
    <property type="entry name" value="CalX-like"/>
    <property type="match status" value="1"/>
</dbReference>
<keyword evidence="5" id="KW-1015">Disulfide bond</keyword>
<feature type="domain" description="Cadherin" evidence="7">
    <location>
        <begin position="1390"/>
        <end position="1474"/>
    </location>
</feature>
<dbReference type="Gene3D" id="2.40.160.20">
    <property type="match status" value="1"/>
</dbReference>
<comment type="caution">
    <text evidence="8">The sequence shown here is derived from an EMBL/GenBank/DDBJ whole genome shotgun (WGS) entry which is preliminary data.</text>
</comment>
<evidence type="ECO:0000256" key="6">
    <source>
        <dbReference type="SAM" id="MobiDB-lite"/>
    </source>
</evidence>
<evidence type="ECO:0000313" key="9">
    <source>
        <dbReference type="Proteomes" id="UP001139333"/>
    </source>
</evidence>
<comment type="subcellular location">
    <subcellularLocation>
        <location evidence="1">Secreted</location>
    </subcellularLocation>
</comment>
<feature type="region of interest" description="Disordered" evidence="6">
    <location>
        <begin position="1777"/>
        <end position="2122"/>
    </location>
</feature>
<feature type="domain" description="Cadherin" evidence="7">
    <location>
        <begin position="1479"/>
        <end position="1581"/>
    </location>
</feature>
<dbReference type="Gene3D" id="2.60.40.2810">
    <property type="match status" value="2"/>
</dbReference>
<organism evidence="8 9">
    <name type="scientific">Shewanella gaetbuli</name>
    <dbReference type="NCBI Taxonomy" id="220752"/>
    <lineage>
        <taxon>Bacteria</taxon>
        <taxon>Pseudomonadati</taxon>
        <taxon>Pseudomonadota</taxon>
        <taxon>Gammaproteobacteria</taxon>
        <taxon>Alteromonadales</taxon>
        <taxon>Shewanellaceae</taxon>
        <taxon>Shewanella</taxon>
    </lineage>
</organism>
<dbReference type="Pfam" id="PF00028">
    <property type="entry name" value="Cadherin"/>
    <property type="match status" value="1"/>
</dbReference>
<dbReference type="SMART" id="SM00112">
    <property type="entry name" value="CA"/>
    <property type="match status" value="4"/>
</dbReference>
<dbReference type="InterPro" id="IPR011250">
    <property type="entry name" value="OMP/PagP_B-barrel"/>
</dbReference>
<evidence type="ECO:0000313" key="8">
    <source>
        <dbReference type="EMBL" id="MCL1143620.1"/>
    </source>
</evidence>
<reference evidence="8" key="1">
    <citation type="submission" date="2022-01" db="EMBL/GenBank/DDBJ databases">
        <title>Whole genome-based taxonomy of the Shewanellaceae.</title>
        <authorList>
            <person name="Martin-Rodriguez A.J."/>
        </authorList>
    </citation>
    <scope>NUCLEOTIDE SEQUENCE</scope>
    <source>
        <strain evidence="8">DSM 16422</strain>
    </source>
</reference>
<keyword evidence="2" id="KW-0964">Secreted</keyword>
<gene>
    <name evidence="8" type="ORF">L2672_13085</name>
</gene>
<feature type="compositionally biased region" description="Basic and acidic residues" evidence="6">
    <location>
        <begin position="1804"/>
        <end position="1845"/>
    </location>
</feature>
<dbReference type="Pfam" id="PF18884">
    <property type="entry name" value="TSP3_bac"/>
    <property type="match status" value="15"/>
</dbReference>
<proteinExistence type="predicted"/>
<dbReference type="InterPro" id="IPR040853">
    <property type="entry name" value="RapA2_cadherin-like"/>
</dbReference>
<dbReference type="SUPFAM" id="SSF49313">
    <property type="entry name" value="Cadherin-like"/>
    <property type="match status" value="4"/>
</dbReference>
<dbReference type="Gene3D" id="2.60.120.200">
    <property type="match status" value="1"/>
</dbReference>
<dbReference type="Proteomes" id="UP001139333">
    <property type="component" value="Unassembled WGS sequence"/>
</dbReference>
<dbReference type="InterPro" id="IPR013320">
    <property type="entry name" value="ConA-like_dom_sf"/>
</dbReference>
<dbReference type="Gene3D" id="2.60.40.60">
    <property type="entry name" value="Cadherins"/>
    <property type="match status" value="4"/>
</dbReference>
<dbReference type="GO" id="GO:0005509">
    <property type="term" value="F:calcium ion binding"/>
    <property type="evidence" value="ECO:0007669"/>
    <property type="project" value="InterPro"/>
</dbReference>
<dbReference type="InterPro" id="IPR010221">
    <property type="entry name" value="VCBS_dom"/>
</dbReference>
<dbReference type="InterPro" id="IPR015919">
    <property type="entry name" value="Cadherin-like_sf"/>
</dbReference>
<dbReference type="InterPro" id="IPR038081">
    <property type="entry name" value="CalX-like_sf"/>
</dbReference>
<dbReference type="GO" id="GO:0046930">
    <property type="term" value="C:pore complex"/>
    <property type="evidence" value="ECO:0007669"/>
    <property type="project" value="UniProtKB-KW"/>
</dbReference>
<keyword evidence="3" id="KW-0732">Signal</keyword>
<dbReference type="InterPro" id="IPR002126">
    <property type="entry name" value="Cadherin-like_dom"/>
</dbReference>
<name>A0A9X1ZQC2_9GAMM</name>
<evidence type="ECO:0000256" key="1">
    <source>
        <dbReference type="ARBA" id="ARBA00004613"/>
    </source>
</evidence>
<feature type="domain" description="Cadherin" evidence="7">
    <location>
        <begin position="1581"/>
        <end position="1680"/>
    </location>
</feature>
<dbReference type="SUPFAM" id="SSF49899">
    <property type="entry name" value="Concanavalin A-like lectins/glucanases"/>
    <property type="match status" value="1"/>
</dbReference>
<dbReference type="RefSeq" id="WP_248996294.1">
    <property type="nucleotide sequence ID" value="NZ_JAKIKP010000010.1"/>
</dbReference>
<accession>A0A9X1ZQC2</accession>
<dbReference type="InterPro" id="IPR059100">
    <property type="entry name" value="TSP3_bac"/>
</dbReference>
<evidence type="ECO:0000259" key="7">
    <source>
        <dbReference type="PROSITE" id="PS50268"/>
    </source>
</evidence>
<dbReference type="PROSITE" id="PS50268">
    <property type="entry name" value="CADHERIN_2"/>
    <property type="match status" value="4"/>
</dbReference>
<keyword evidence="9" id="KW-1185">Reference proteome</keyword>
<dbReference type="CDD" id="cd11304">
    <property type="entry name" value="Cadherin_repeat"/>
    <property type="match status" value="4"/>
</dbReference>
<dbReference type="InterPro" id="IPR006644">
    <property type="entry name" value="Cadg"/>
</dbReference>
<evidence type="ECO:0000256" key="3">
    <source>
        <dbReference type="ARBA" id="ARBA00022729"/>
    </source>
</evidence>
<dbReference type="Pfam" id="PF13505">
    <property type="entry name" value="OMP_b-brl"/>
    <property type="match status" value="1"/>
</dbReference>
<feature type="compositionally biased region" description="Acidic residues" evidence="6">
    <location>
        <begin position="1777"/>
        <end position="1786"/>
    </location>
</feature>
<dbReference type="Pfam" id="PF13385">
    <property type="entry name" value="Laminin_G_3"/>
    <property type="match status" value="1"/>
</dbReference>
<dbReference type="SMART" id="SM00560">
    <property type="entry name" value="LamGL"/>
    <property type="match status" value="1"/>
</dbReference>
<dbReference type="EMBL" id="JAKIKP010000010">
    <property type="protein sequence ID" value="MCL1143620.1"/>
    <property type="molecule type" value="Genomic_DNA"/>
</dbReference>
<dbReference type="PANTHER" id="PTHR34720:SF9">
    <property type="entry name" value="BLR4714 PROTEIN"/>
    <property type="match status" value="1"/>
</dbReference>
<evidence type="ECO:0000256" key="5">
    <source>
        <dbReference type="ARBA" id="ARBA00023157"/>
    </source>
</evidence>
<dbReference type="Pfam" id="PF17803">
    <property type="entry name" value="Cadherin_4"/>
    <property type="match status" value="2"/>
</dbReference>
<dbReference type="SMART" id="SM00736">
    <property type="entry name" value="CADG"/>
    <property type="match status" value="2"/>
</dbReference>
<protein>
    <submittedName>
        <fullName evidence="8">Ig-like domain-containing protein</fullName>
    </submittedName>
</protein>
<dbReference type="GO" id="GO:0015288">
    <property type="term" value="F:porin activity"/>
    <property type="evidence" value="ECO:0007669"/>
    <property type="project" value="UniProtKB-KW"/>
</dbReference>
<dbReference type="Pfam" id="PF17963">
    <property type="entry name" value="Big_9"/>
    <property type="match status" value="8"/>
</dbReference>